<dbReference type="EMBL" id="QGKY02000246">
    <property type="protein sequence ID" value="KAF2587387.1"/>
    <property type="molecule type" value="Genomic_DNA"/>
</dbReference>
<comment type="caution">
    <text evidence="2">The sequence shown here is derived from an EMBL/GenBank/DDBJ whole genome shotgun (WGS) entry which is preliminary data.</text>
</comment>
<sequence length="103" mass="11228">MKWKTFKATTVSLSTRRSHSRRPRHNQSPDKPLCFTGSYANRARVVNAPPSEIVSAAFCRRPTPSAVLHRLLPPPSAIICRAPPPPSTVAASLPTATGRRLTC</sequence>
<protein>
    <submittedName>
        <fullName evidence="2">Uncharacterized protein</fullName>
    </submittedName>
</protein>
<feature type="compositionally biased region" description="Basic residues" evidence="1">
    <location>
        <begin position="16"/>
        <end position="25"/>
    </location>
</feature>
<evidence type="ECO:0000256" key="1">
    <source>
        <dbReference type="SAM" id="MobiDB-lite"/>
    </source>
</evidence>
<proteinExistence type="predicted"/>
<dbReference type="AlphaFoldDB" id="A0A8S9K0L0"/>
<evidence type="ECO:0000313" key="2">
    <source>
        <dbReference type="EMBL" id="KAF2587387.1"/>
    </source>
</evidence>
<name>A0A8S9K0L0_BRACR</name>
<reference evidence="2" key="1">
    <citation type="submission" date="2019-12" db="EMBL/GenBank/DDBJ databases">
        <title>Genome sequencing and annotation of Brassica cretica.</title>
        <authorList>
            <person name="Studholme D.J."/>
            <person name="Sarris P.F."/>
        </authorList>
    </citation>
    <scope>NUCLEOTIDE SEQUENCE</scope>
    <source>
        <strain evidence="2">PFS-102/07</strain>
        <tissue evidence="2">Leaf</tissue>
    </source>
</reference>
<feature type="region of interest" description="Disordered" evidence="1">
    <location>
        <begin position="1"/>
        <end position="33"/>
    </location>
</feature>
<organism evidence="2">
    <name type="scientific">Brassica cretica</name>
    <name type="common">Mustard</name>
    <dbReference type="NCBI Taxonomy" id="69181"/>
    <lineage>
        <taxon>Eukaryota</taxon>
        <taxon>Viridiplantae</taxon>
        <taxon>Streptophyta</taxon>
        <taxon>Embryophyta</taxon>
        <taxon>Tracheophyta</taxon>
        <taxon>Spermatophyta</taxon>
        <taxon>Magnoliopsida</taxon>
        <taxon>eudicotyledons</taxon>
        <taxon>Gunneridae</taxon>
        <taxon>Pentapetalae</taxon>
        <taxon>rosids</taxon>
        <taxon>malvids</taxon>
        <taxon>Brassicales</taxon>
        <taxon>Brassicaceae</taxon>
        <taxon>Brassiceae</taxon>
        <taxon>Brassica</taxon>
    </lineage>
</organism>
<gene>
    <name evidence="2" type="ORF">F2Q70_00035806</name>
</gene>
<accession>A0A8S9K0L0</accession>